<evidence type="ECO:0000259" key="2">
    <source>
        <dbReference type="Pfam" id="PF01425"/>
    </source>
</evidence>
<sequence length="555" mass="60007">MKQRLLLFSCCIGSFLLGAFITNDDPKKPLTSEMVEVAARVFDLEFTPVERDSMLGNLNNARTNYEALRKIDLPNDIAPALYFNPLPAGFVMPTGPSSFKASPAGQGTLPKNRDELAFYTVGQLGQLIRTKQISSVELTTFFLNRLKTYDPKLHCVITLTEDLALSQAKRADAELKAGKYRGPLHGIPYGAKDLLAKKGYKTTWGAMPYKDQTLDLDATVIQRLEQAGAVLCGKMTLGALAMGDVWYGGMTRNPWNTANGSSGSSAGSASSVSAGLLPFAIGTETLGSIVSPSTVCGTTGLRPTFGRVSRHGAMALSWSMDKIGPITRSVEDCALVFNAIYGPDGNDPTVMAAPFRYAPLTTLKGMRIGYVKKAFESNYPNRANDSLTLQTLRTLGAELVPFDLPTSVPAGRISFLLTVEAAASFDELTRSGRDDLMVRQGKGAWPNSFRSARFVPAVEYIQANRARTKLINEMAAQLKSAKIDVYVSPAYAGGNLTLTNLTGHPCVVLPNGFTAQNLPTSITFMGQLFEEGKVLAVAKAYQDATQWNKKHPVLQ</sequence>
<protein>
    <submittedName>
        <fullName evidence="3">Amidase</fullName>
    </submittedName>
</protein>
<dbReference type="EMBL" id="QLII01000001">
    <property type="protein sequence ID" value="RAI77412.1"/>
    <property type="molecule type" value="Genomic_DNA"/>
</dbReference>
<dbReference type="SUPFAM" id="SSF75304">
    <property type="entry name" value="Amidase signature (AS) enzymes"/>
    <property type="match status" value="1"/>
</dbReference>
<dbReference type="PANTHER" id="PTHR11895:SF73">
    <property type="entry name" value="AMIDASE FAMILY PROTEIN"/>
    <property type="match status" value="1"/>
</dbReference>
<dbReference type="OrthoDB" id="9811471at2"/>
<dbReference type="PANTHER" id="PTHR11895">
    <property type="entry name" value="TRANSAMIDASE"/>
    <property type="match status" value="1"/>
</dbReference>
<dbReference type="InterPro" id="IPR000120">
    <property type="entry name" value="Amidase"/>
</dbReference>
<accession>A0A327NQ70</accession>
<name>A0A327NQ70_9BACT</name>
<evidence type="ECO:0000313" key="4">
    <source>
        <dbReference type="Proteomes" id="UP000249016"/>
    </source>
</evidence>
<gene>
    <name evidence="3" type="ORF">HMF3257_30435</name>
</gene>
<feature type="domain" description="Amidase" evidence="2">
    <location>
        <begin position="137"/>
        <end position="492"/>
    </location>
</feature>
<dbReference type="InterPro" id="IPR036928">
    <property type="entry name" value="AS_sf"/>
</dbReference>
<dbReference type="AlphaFoldDB" id="A0A327NQ70"/>
<keyword evidence="4" id="KW-1185">Reference proteome</keyword>
<reference evidence="3 4" key="1">
    <citation type="submission" date="2018-06" db="EMBL/GenBank/DDBJ databases">
        <title>Spirosoma sp. HMF3257 Genome sequencing and assembly.</title>
        <authorList>
            <person name="Kang H."/>
            <person name="Cha I."/>
            <person name="Kim H."/>
            <person name="Kang J."/>
            <person name="Joh K."/>
        </authorList>
    </citation>
    <scope>NUCLEOTIDE SEQUENCE [LARGE SCALE GENOMIC DNA]</scope>
    <source>
        <strain evidence="3 4">HMF3257</strain>
    </source>
</reference>
<feature type="chain" id="PRO_5016444556" evidence="1">
    <location>
        <begin position="20"/>
        <end position="555"/>
    </location>
</feature>
<dbReference type="GO" id="GO:0050567">
    <property type="term" value="F:glutaminyl-tRNA synthase (glutamine-hydrolyzing) activity"/>
    <property type="evidence" value="ECO:0007669"/>
    <property type="project" value="TreeGrafter"/>
</dbReference>
<feature type="signal peptide" evidence="1">
    <location>
        <begin position="1"/>
        <end position="19"/>
    </location>
</feature>
<keyword evidence="1" id="KW-0732">Signal</keyword>
<dbReference type="RefSeq" id="WP_111348032.1">
    <property type="nucleotide sequence ID" value="NZ_QLII01000001.1"/>
</dbReference>
<dbReference type="Gene3D" id="3.90.1300.10">
    <property type="entry name" value="Amidase signature (AS) domain"/>
    <property type="match status" value="1"/>
</dbReference>
<comment type="caution">
    <text evidence="3">The sequence shown here is derived from an EMBL/GenBank/DDBJ whole genome shotgun (WGS) entry which is preliminary data.</text>
</comment>
<dbReference type="Pfam" id="PF01425">
    <property type="entry name" value="Amidase"/>
    <property type="match status" value="1"/>
</dbReference>
<dbReference type="Proteomes" id="UP000249016">
    <property type="component" value="Unassembled WGS sequence"/>
</dbReference>
<organism evidence="3 4">
    <name type="scientific">Spirosoma telluris</name>
    <dbReference type="NCBI Taxonomy" id="2183553"/>
    <lineage>
        <taxon>Bacteria</taxon>
        <taxon>Pseudomonadati</taxon>
        <taxon>Bacteroidota</taxon>
        <taxon>Cytophagia</taxon>
        <taxon>Cytophagales</taxon>
        <taxon>Cytophagaceae</taxon>
        <taxon>Spirosoma</taxon>
    </lineage>
</organism>
<dbReference type="InterPro" id="IPR023631">
    <property type="entry name" value="Amidase_dom"/>
</dbReference>
<proteinExistence type="predicted"/>
<evidence type="ECO:0000313" key="3">
    <source>
        <dbReference type="EMBL" id="RAI77412.1"/>
    </source>
</evidence>
<evidence type="ECO:0000256" key="1">
    <source>
        <dbReference type="SAM" id="SignalP"/>
    </source>
</evidence>